<evidence type="ECO:0000256" key="8">
    <source>
        <dbReference type="ARBA" id="ARBA00022840"/>
    </source>
</evidence>
<reference evidence="14 15" key="1">
    <citation type="submission" date="2024-09" db="EMBL/GenBank/DDBJ databases">
        <authorList>
            <person name="Sun Q."/>
            <person name="Mori K."/>
        </authorList>
    </citation>
    <scope>NUCLEOTIDE SEQUENCE [LARGE SCALE GENOMIC DNA]</scope>
    <source>
        <strain evidence="14 15">JCM 12520</strain>
    </source>
</reference>
<feature type="binding site" evidence="12">
    <location>
        <position position="255"/>
    </location>
    <ligand>
        <name>K(+)</name>
        <dbReference type="ChEBI" id="CHEBI:29103"/>
    </ligand>
</feature>
<feature type="binding site" evidence="12">
    <location>
        <position position="291"/>
    </location>
    <ligand>
        <name>K(+)</name>
        <dbReference type="ChEBI" id="CHEBI:29103"/>
    </ligand>
</feature>
<keyword evidence="10 12" id="KW-0630">Potassium</keyword>
<comment type="function">
    <text evidence="12">Catalyzes the phosphorylation of ribose at O-5 in a reaction requiring ATP and magnesium. The resulting D-ribose-5-phosphate can then be used either for sythesis of nucleotides, histidine, and tryptophan, or as a component of the pentose phosphate pathway.</text>
</comment>
<proteinExistence type="inferred from homology"/>
<feature type="binding site" evidence="12">
    <location>
        <position position="148"/>
    </location>
    <ligand>
        <name>substrate</name>
    </ligand>
</feature>
<name>A0ABV5W3I4_9BACL</name>
<gene>
    <name evidence="12 14" type="primary">rbsK</name>
    <name evidence="14" type="ORF">ACFFNY_24735</name>
</gene>
<dbReference type="InterPro" id="IPR029056">
    <property type="entry name" value="Ribokinase-like"/>
</dbReference>
<comment type="activity regulation">
    <text evidence="12">Activated by a monovalent cation that binds near, but not in, the active site. The most likely occupant of the site in vivo is potassium. Ion binding induces a conformational change that may alter substrate affinity.</text>
</comment>
<feature type="binding site" evidence="12">
    <location>
        <position position="261"/>
    </location>
    <ligand>
        <name>substrate</name>
    </ligand>
</feature>
<evidence type="ECO:0000256" key="4">
    <source>
        <dbReference type="ARBA" id="ARBA00022679"/>
    </source>
</evidence>
<feature type="binding site" evidence="12">
    <location>
        <position position="192"/>
    </location>
    <ligand>
        <name>ATP</name>
        <dbReference type="ChEBI" id="CHEBI:30616"/>
    </ligand>
</feature>
<evidence type="ECO:0000256" key="5">
    <source>
        <dbReference type="ARBA" id="ARBA00022723"/>
    </source>
</evidence>
<feature type="binding site" evidence="12">
    <location>
        <position position="257"/>
    </location>
    <ligand>
        <name>K(+)</name>
        <dbReference type="ChEBI" id="CHEBI:29103"/>
    </ligand>
</feature>
<dbReference type="Gene3D" id="3.40.1190.20">
    <property type="match status" value="1"/>
</dbReference>
<dbReference type="Pfam" id="PF00294">
    <property type="entry name" value="PfkB"/>
    <property type="match status" value="1"/>
</dbReference>
<dbReference type="RefSeq" id="WP_344909604.1">
    <property type="nucleotide sequence ID" value="NZ_BAAAYO010000008.1"/>
</dbReference>
<feature type="binding site" evidence="12">
    <location>
        <begin position="229"/>
        <end position="234"/>
    </location>
    <ligand>
        <name>ATP</name>
        <dbReference type="ChEBI" id="CHEBI:30616"/>
    </ligand>
</feature>
<comment type="subcellular location">
    <subcellularLocation>
        <location evidence="12">Cytoplasm</location>
    </subcellularLocation>
</comment>
<comment type="subunit">
    <text evidence="12">Homodimer.</text>
</comment>
<evidence type="ECO:0000256" key="2">
    <source>
        <dbReference type="ARBA" id="ARBA00012035"/>
    </source>
</evidence>
<comment type="caution">
    <text evidence="12">Lacks conserved residue(s) required for the propagation of feature annotation.</text>
</comment>
<evidence type="ECO:0000256" key="7">
    <source>
        <dbReference type="ARBA" id="ARBA00022777"/>
    </source>
</evidence>
<dbReference type="EC" id="2.7.1.15" evidence="2 12"/>
<dbReference type="PANTHER" id="PTHR10584">
    <property type="entry name" value="SUGAR KINASE"/>
    <property type="match status" value="1"/>
</dbReference>
<dbReference type="Proteomes" id="UP001589619">
    <property type="component" value="Unassembled WGS sequence"/>
</dbReference>
<evidence type="ECO:0000313" key="15">
    <source>
        <dbReference type="Proteomes" id="UP001589619"/>
    </source>
</evidence>
<keyword evidence="9 12" id="KW-0460">Magnesium</keyword>
<keyword evidence="11 12" id="KW-0119">Carbohydrate metabolism</keyword>
<dbReference type="NCBIfam" id="TIGR02152">
    <property type="entry name" value="D_ribokin_bact"/>
    <property type="match status" value="1"/>
</dbReference>
<comment type="cofactor">
    <cofactor evidence="12">
        <name>Mg(2+)</name>
        <dbReference type="ChEBI" id="CHEBI:18420"/>
    </cofactor>
    <text evidence="12">Requires a divalent cation, most likely magnesium in vivo, as an electrophilic catalyst to aid phosphoryl group transfer. It is the chelate of the metal and the nucleotide that is the actual substrate.</text>
</comment>
<dbReference type="InterPro" id="IPR011877">
    <property type="entry name" value="Ribokinase"/>
</dbReference>
<dbReference type="EMBL" id="JBHMAG010000016">
    <property type="protein sequence ID" value="MFB9754791.1"/>
    <property type="molecule type" value="Genomic_DNA"/>
</dbReference>
<comment type="similarity">
    <text evidence="12">Belongs to the carbohydrate kinase PfkB family. Ribokinase subfamily.</text>
</comment>
<dbReference type="SUPFAM" id="SSF53613">
    <property type="entry name" value="Ribokinase-like"/>
    <property type="match status" value="1"/>
</dbReference>
<feature type="domain" description="Carbohydrate kinase PfkB" evidence="13">
    <location>
        <begin position="10"/>
        <end position="304"/>
    </location>
</feature>
<comment type="pathway">
    <text evidence="12">Carbohydrate metabolism; D-ribose degradation; D-ribose 5-phosphate from beta-D-ribopyranose: step 2/2.</text>
</comment>
<evidence type="ECO:0000256" key="9">
    <source>
        <dbReference type="ARBA" id="ARBA00022842"/>
    </source>
</evidence>
<feature type="binding site" evidence="12">
    <location>
        <position position="296"/>
    </location>
    <ligand>
        <name>K(+)</name>
        <dbReference type="ChEBI" id="CHEBI:29103"/>
    </ligand>
</feature>
<comment type="similarity">
    <text evidence="1">Belongs to the carbohydrate kinase pfkB family.</text>
</comment>
<comment type="caution">
    <text evidence="14">The sequence shown here is derived from an EMBL/GenBank/DDBJ whole genome shotgun (WGS) entry which is preliminary data.</text>
</comment>
<protein>
    <recommendedName>
        <fullName evidence="3 12">Ribokinase</fullName>
        <shortName evidence="12">RK</shortName>
        <ecNumber evidence="2 12">2.7.1.15</ecNumber>
    </recommendedName>
</protein>
<evidence type="ECO:0000256" key="6">
    <source>
        <dbReference type="ARBA" id="ARBA00022741"/>
    </source>
</evidence>
<keyword evidence="15" id="KW-1185">Reference proteome</keyword>
<feature type="binding site" evidence="12">
    <location>
        <position position="294"/>
    </location>
    <ligand>
        <name>K(+)</name>
        <dbReference type="ChEBI" id="CHEBI:29103"/>
    </ligand>
</feature>
<sequence length="315" mass="32352">MTGETNKRKAKIAVVGSINMDLVVTTAKSPVPGETILGESFSMIPGGKGANQAVAAARLGAEVSMIGCVGGDLFGGKMIEQLRNEGIDTSHVRVEQEATTGVALIQVLGDGDNSIVVVPGANALVTVGQVEEAEAKIGSADVLLVQLEIPFPAVEAALRIARRHGVRTILNPAPAQKLPAELLELVDVLTPNETEAAILAHGTVEGAGSLEDRMTVLQDIAGHASLLITVGEKGVRTAIGGARATYPAYKVDVVDTTAAGDSFNAGVAVRWGEGAELAEAVRFASKVGALTVTRFGAQSSLPTREQVESFAGAEA</sequence>
<feature type="binding site" evidence="12">
    <location>
        <begin position="19"/>
        <end position="21"/>
    </location>
    <ligand>
        <name>substrate</name>
    </ligand>
</feature>
<dbReference type="PROSITE" id="PS00584">
    <property type="entry name" value="PFKB_KINASES_2"/>
    <property type="match status" value="1"/>
</dbReference>
<evidence type="ECO:0000256" key="1">
    <source>
        <dbReference type="ARBA" id="ARBA00005380"/>
    </source>
</evidence>
<dbReference type="GO" id="GO:0004747">
    <property type="term" value="F:ribokinase activity"/>
    <property type="evidence" value="ECO:0007669"/>
    <property type="project" value="UniProtKB-EC"/>
</dbReference>
<dbReference type="HAMAP" id="MF_01987">
    <property type="entry name" value="Ribokinase"/>
    <property type="match status" value="1"/>
</dbReference>
<keyword evidence="12" id="KW-0963">Cytoplasm</keyword>
<keyword evidence="6 12" id="KW-0547">Nucleotide-binding</keyword>
<evidence type="ECO:0000256" key="12">
    <source>
        <dbReference type="HAMAP-Rule" id="MF_01987"/>
    </source>
</evidence>
<dbReference type="InterPro" id="IPR011611">
    <property type="entry name" value="PfkB_dom"/>
</dbReference>
<evidence type="ECO:0000256" key="11">
    <source>
        <dbReference type="ARBA" id="ARBA00023277"/>
    </source>
</evidence>
<evidence type="ECO:0000256" key="10">
    <source>
        <dbReference type="ARBA" id="ARBA00022958"/>
    </source>
</evidence>
<dbReference type="PRINTS" id="PR00990">
    <property type="entry name" value="RIBOKINASE"/>
</dbReference>
<evidence type="ECO:0000259" key="13">
    <source>
        <dbReference type="Pfam" id="PF00294"/>
    </source>
</evidence>
<evidence type="ECO:0000256" key="3">
    <source>
        <dbReference type="ARBA" id="ARBA00016943"/>
    </source>
</evidence>
<feature type="binding site" evidence="12">
    <location>
        <begin position="47"/>
        <end position="51"/>
    </location>
    <ligand>
        <name>substrate</name>
    </ligand>
</feature>
<organism evidence="14 15">
    <name type="scientific">Paenibacillus hodogayensis</name>
    <dbReference type="NCBI Taxonomy" id="279208"/>
    <lineage>
        <taxon>Bacteria</taxon>
        <taxon>Bacillati</taxon>
        <taxon>Bacillota</taxon>
        <taxon>Bacilli</taxon>
        <taxon>Bacillales</taxon>
        <taxon>Paenibacillaceae</taxon>
        <taxon>Paenibacillus</taxon>
    </lineage>
</organism>
<keyword evidence="5 12" id="KW-0479">Metal-binding</keyword>
<feature type="active site" description="Proton acceptor" evidence="12">
    <location>
        <position position="261"/>
    </location>
</feature>
<dbReference type="InterPro" id="IPR002139">
    <property type="entry name" value="Ribo/fructo_kinase"/>
</dbReference>
<dbReference type="InterPro" id="IPR002173">
    <property type="entry name" value="Carboh/pur_kinase_PfkB_CS"/>
</dbReference>
<comment type="catalytic activity">
    <reaction evidence="12">
        <text>D-ribose + ATP = D-ribose 5-phosphate + ADP + H(+)</text>
        <dbReference type="Rhea" id="RHEA:13697"/>
        <dbReference type="ChEBI" id="CHEBI:15378"/>
        <dbReference type="ChEBI" id="CHEBI:30616"/>
        <dbReference type="ChEBI" id="CHEBI:47013"/>
        <dbReference type="ChEBI" id="CHEBI:78346"/>
        <dbReference type="ChEBI" id="CHEBI:456216"/>
        <dbReference type="EC" id="2.7.1.15"/>
    </reaction>
</comment>
<feature type="binding site" evidence="12">
    <location>
        <begin position="260"/>
        <end position="261"/>
    </location>
    <ligand>
        <name>ATP</name>
        <dbReference type="ChEBI" id="CHEBI:30616"/>
    </ligand>
</feature>
<dbReference type="CDD" id="cd01174">
    <property type="entry name" value="ribokinase"/>
    <property type="match status" value="1"/>
</dbReference>
<feature type="binding site" evidence="12">
    <location>
        <position position="300"/>
    </location>
    <ligand>
        <name>K(+)</name>
        <dbReference type="ChEBI" id="CHEBI:29103"/>
    </ligand>
</feature>
<keyword evidence="8 12" id="KW-0067">ATP-binding</keyword>
<keyword evidence="4 12" id="KW-0808">Transferase</keyword>
<dbReference type="PANTHER" id="PTHR10584:SF166">
    <property type="entry name" value="RIBOKINASE"/>
    <property type="match status" value="1"/>
</dbReference>
<keyword evidence="7 12" id="KW-0418">Kinase</keyword>
<evidence type="ECO:0000313" key="14">
    <source>
        <dbReference type="EMBL" id="MFB9754791.1"/>
    </source>
</evidence>
<accession>A0ABV5W3I4</accession>